<dbReference type="SMART" id="SM00572">
    <property type="entry name" value="DZF"/>
    <property type="match status" value="1"/>
</dbReference>
<dbReference type="EMBL" id="CAJPVJ010006352">
    <property type="protein sequence ID" value="CAG2170358.1"/>
    <property type="molecule type" value="Genomic_DNA"/>
</dbReference>
<feature type="compositionally biased region" description="Basic and acidic residues" evidence="1">
    <location>
        <begin position="383"/>
        <end position="393"/>
    </location>
</feature>
<accession>A0A7R9M411</accession>
<evidence type="ECO:0000259" key="2">
    <source>
        <dbReference type="PROSITE" id="PS51703"/>
    </source>
</evidence>
<dbReference type="PANTHER" id="PTHR45762">
    <property type="entry name" value="ZINC FINGER RNA-BINDING PROTEIN"/>
    <property type="match status" value="1"/>
</dbReference>
<dbReference type="PROSITE" id="PS51703">
    <property type="entry name" value="DZF"/>
    <property type="match status" value="1"/>
</dbReference>
<dbReference type="Gene3D" id="1.10.1410.40">
    <property type="match status" value="1"/>
</dbReference>
<evidence type="ECO:0000313" key="4">
    <source>
        <dbReference type="Proteomes" id="UP000728032"/>
    </source>
</evidence>
<organism evidence="3">
    <name type="scientific">Oppiella nova</name>
    <dbReference type="NCBI Taxonomy" id="334625"/>
    <lineage>
        <taxon>Eukaryota</taxon>
        <taxon>Metazoa</taxon>
        <taxon>Ecdysozoa</taxon>
        <taxon>Arthropoda</taxon>
        <taxon>Chelicerata</taxon>
        <taxon>Arachnida</taxon>
        <taxon>Acari</taxon>
        <taxon>Acariformes</taxon>
        <taxon>Sarcoptiformes</taxon>
        <taxon>Oribatida</taxon>
        <taxon>Brachypylina</taxon>
        <taxon>Oppioidea</taxon>
        <taxon>Oppiidae</taxon>
        <taxon>Oppiella</taxon>
    </lineage>
</organism>
<dbReference type="FunFam" id="1.10.1410.40:FF:000001">
    <property type="entry name" value="interleukin enhancer-binding factor 3 isoform X1"/>
    <property type="match status" value="1"/>
</dbReference>
<protein>
    <recommendedName>
        <fullName evidence="2">DZF domain-containing protein</fullName>
    </recommendedName>
</protein>
<dbReference type="Proteomes" id="UP000728032">
    <property type="component" value="Unassembled WGS sequence"/>
</dbReference>
<dbReference type="GO" id="GO:0071011">
    <property type="term" value="C:precatalytic spliceosome"/>
    <property type="evidence" value="ECO:0007669"/>
    <property type="project" value="TreeGrafter"/>
</dbReference>
<dbReference type="InterPro" id="IPR006561">
    <property type="entry name" value="DZF_dom"/>
</dbReference>
<keyword evidence="4" id="KW-1185">Reference proteome</keyword>
<proteinExistence type="predicted"/>
<dbReference type="GO" id="GO:0003727">
    <property type="term" value="F:single-stranded RNA binding"/>
    <property type="evidence" value="ECO:0007669"/>
    <property type="project" value="TreeGrafter"/>
</dbReference>
<gene>
    <name evidence="3" type="ORF">ONB1V03_LOCUS9829</name>
</gene>
<dbReference type="OrthoDB" id="8898434at2759"/>
<dbReference type="Pfam" id="PF07528">
    <property type="entry name" value="DZF_N"/>
    <property type="match status" value="1"/>
</dbReference>
<reference evidence="3" key="1">
    <citation type="submission" date="2020-11" db="EMBL/GenBank/DDBJ databases">
        <authorList>
            <person name="Tran Van P."/>
        </authorList>
    </citation>
    <scope>NUCLEOTIDE SEQUENCE</scope>
</reference>
<evidence type="ECO:0000256" key="1">
    <source>
        <dbReference type="SAM" id="MobiDB-lite"/>
    </source>
</evidence>
<evidence type="ECO:0000313" key="3">
    <source>
        <dbReference type="EMBL" id="CAD7653171.1"/>
    </source>
</evidence>
<feature type="region of interest" description="Disordered" evidence="1">
    <location>
        <begin position="365"/>
        <end position="409"/>
    </location>
</feature>
<dbReference type="EMBL" id="OC921177">
    <property type="protein sequence ID" value="CAD7653171.1"/>
    <property type="molecule type" value="Genomic_DNA"/>
</dbReference>
<dbReference type="GO" id="GO:0003725">
    <property type="term" value="F:double-stranded RNA binding"/>
    <property type="evidence" value="ECO:0007669"/>
    <property type="project" value="TreeGrafter"/>
</dbReference>
<dbReference type="PANTHER" id="PTHR45762:SF3">
    <property type="entry name" value="ZINC-FINGER PROTEIN AT 72D, ISOFORM B"/>
    <property type="match status" value="1"/>
</dbReference>
<dbReference type="InterPro" id="IPR049401">
    <property type="entry name" value="DZF_dom_N"/>
</dbReference>
<name>A0A7R9M411_9ACAR</name>
<dbReference type="AlphaFoldDB" id="A0A7R9M411"/>
<feature type="domain" description="DZF" evidence="2">
    <location>
        <begin position="1"/>
        <end position="397"/>
    </location>
</feature>
<dbReference type="InterPro" id="IPR049402">
    <property type="entry name" value="DZF_dom_C"/>
</dbReference>
<dbReference type="Pfam" id="PF20965">
    <property type="entry name" value="DZF_C"/>
    <property type="match status" value="1"/>
</dbReference>
<sequence length="409" mass="45376">MTEEDANLAMNDIIKREFEQIPESGAPSEPSPKEKTPTDANTSDVKPEESQFRLMKGLMRVGPLAKGLLLTGDKDVDLVVICAQKPTKPLLQRIVDLLPSQLQIASSTESFDIIMKAHESGLSVSTRNEPKITANVTLTSPLVREENSEGVATPGVNGSLWVPFIYFRYLLCETHLFADKLTTDRQILFITFPSTSPKCLAGRLDRGDSELEMVKEPQQLLDRYKCVEALAALRHAKWFQARVANLQPCPLIIRIFRDLCKRLPTWSKLSLWAIELLSEKVISSAGEPLAPGEALRHTFEAISSGILLPGGTGLVDPCEKDPTDALSALTRQEREDITSSAQHALRLIAFRQIYKILGVDPLPQKQRKRRLDSENGSAVEGELDVKKEKKEPTLEDNGTEDISALNNET</sequence>
<feature type="region of interest" description="Disordered" evidence="1">
    <location>
        <begin position="1"/>
        <end position="50"/>
    </location>
</feature>